<dbReference type="AlphaFoldDB" id="A0A6L7I4N7"/>
<keyword evidence="3" id="KW-1185">Reference proteome</keyword>
<dbReference type="Proteomes" id="UP000474778">
    <property type="component" value="Unassembled WGS sequence"/>
</dbReference>
<dbReference type="EMBL" id="WRPA01000027">
    <property type="protein sequence ID" value="MXR70864.1"/>
    <property type="molecule type" value="Genomic_DNA"/>
</dbReference>
<comment type="caution">
    <text evidence="2">The sequence shown here is derived from an EMBL/GenBank/DDBJ whole genome shotgun (WGS) entry which is preliminary data.</text>
</comment>
<protein>
    <submittedName>
        <fullName evidence="2">Uncharacterized protein</fullName>
    </submittedName>
</protein>
<proteinExistence type="predicted"/>
<evidence type="ECO:0000313" key="2">
    <source>
        <dbReference type="EMBL" id="MXR70864.1"/>
    </source>
</evidence>
<accession>A0A6L7I4N7</accession>
<name>A0A6L7I4N7_9GAMM</name>
<gene>
    <name evidence="2" type="ORF">GNT65_19590</name>
</gene>
<sequence>MKKLIARFLCLTAFYSVNLHAAQLYVCDNCTQTKLNALIEIHVEATHSLETSGAEISGAEKHAYESLVVLDREKATATEIRLRYAQDNPTTTSTPYVVEINSDKPHLLEAASALAELKAINLALAKQAKQGIILPPETGFITVADALREIADFEGVLATDLSGADLSRLNERVTRVSNQVQRLDKALGFSYRNLSAILGLLTQERSWVVSFSDTSQILVDIRFKALDDYLKLVFKALPELARDNRGKRVPLSEISIDGYGFGGNLAQAQSCAELMRGMGIEGSVPNRRGEIYCTVTKQARARPDKTSYGFACN</sequence>
<evidence type="ECO:0000256" key="1">
    <source>
        <dbReference type="SAM" id="SignalP"/>
    </source>
</evidence>
<feature type="chain" id="PRO_5027100660" evidence="1">
    <location>
        <begin position="22"/>
        <end position="313"/>
    </location>
</feature>
<dbReference type="RefSeq" id="WP_160798866.1">
    <property type="nucleotide sequence ID" value="NZ_WRPA01000027.1"/>
</dbReference>
<organism evidence="2 3">
    <name type="scientific">Shewanella insulae</name>
    <dbReference type="NCBI Taxonomy" id="2681496"/>
    <lineage>
        <taxon>Bacteria</taxon>
        <taxon>Pseudomonadati</taxon>
        <taxon>Pseudomonadota</taxon>
        <taxon>Gammaproteobacteria</taxon>
        <taxon>Alteromonadales</taxon>
        <taxon>Shewanellaceae</taxon>
        <taxon>Shewanella</taxon>
    </lineage>
</organism>
<feature type="signal peptide" evidence="1">
    <location>
        <begin position="1"/>
        <end position="21"/>
    </location>
</feature>
<evidence type="ECO:0000313" key="3">
    <source>
        <dbReference type="Proteomes" id="UP000474778"/>
    </source>
</evidence>
<reference evidence="2 3" key="1">
    <citation type="submission" date="2019-12" db="EMBL/GenBank/DDBJ databases">
        <title>Shewanella insulae sp. nov., isolated from a tidal flat.</title>
        <authorList>
            <person name="Yoon J.-H."/>
        </authorList>
    </citation>
    <scope>NUCLEOTIDE SEQUENCE [LARGE SCALE GENOMIC DNA]</scope>
    <source>
        <strain evidence="2 3">JBTF-M18</strain>
    </source>
</reference>
<keyword evidence="1" id="KW-0732">Signal</keyword>